<dbReference type="OrthoDB" id="2382111at2"/>
<reference evidence="1 2" key="1">
    <citation type="submission" date="2016-11" db="EMBL/GenBank/DDBJ databases">
        <title>Comparative genomics of Acidibacillus ferroxidans species.</title>
        <authorList>
            <person name="Oliveira G."/>
            <person name="Nunes G."/>
            <person name="Oliveira R."/>
            <person name="Araujo F."/>
            <person name="Salim A."/>
            <person name="Scholte L."/>
            <person name="Morais D."/>
            <person name="Nancucheo I."/>
            <person name="Johnson D.B."/>
            <person name="Grail B."/>
            <person name="Bittencourt J."/>
            <person name="Valadares R."/>
        </authorList>
    </citation>
    <scope>NUCLEOTIDE SEQUENCE [LARGE SCALE GENOMIC DNA]</scope>
    <source>
        <strain evidence="1 2">Y002</strain>
    </source>
</reference>
<evidence type="ECO:0000313" key="2">
    <source>
        <dbReference type="Proteomes" id="UP000245380"/>
    </source>
</evidence>
<dbReference type="EMBL" id="MPDK01000009">
    <property type="protein sequence ID" value="PWI57739.1"/>
    <property type="molecule type" value="Genomic_DNA"/>
</dbReference>
<organism evidence="1 2">
    <name type="scientific">Sulfoacidibacillus thermotolerans</name>
    <name type="common">Acidibacillus sulfuroxidans</name>
    <dbReference type="NCBI Taxonomy" id="1765684"/>
    <lineage>
        <taxon>Bacteria</taxon>
        <taxon>Bacillati</taxon>
        <taxon>Bacillota</taxon>
        <taxon>Bacilli</taxon>
        <taxon>Bacillales</taxon>
        <taxon>Alicyclobacillaceae</taxon>
        <taxon>Sulfoacidibacillus</taxon>
    </lineage>
</organism>
<sequence>MFELIQKEMETVIRMWENMKYSTGDEISDDADRFQKEFYALFELVYSLVAELENPLQDVEEAQAHPEFKKIFEMLPDPLRIPFEMELDRILMGQERAVDCTEQG</sequence>
<accession>A0A2U3D8Y5</accession>
<dbReference type="Proteomes" id="UP000245380">
    <property type="component" value="Unassembled WGS sequence"/>
</dbReference>
<comment type="caution">
    <text evidence="1">The sequence shown here is derived from an EMBL/GenBank/DDBJ whole genome shotgun (WGS) entry which is preliminary data.</text>
</comment>
<name>A0A2U3D8Y5_SULT2</name>
<protein>
    <submittedName>
        <fullName evidence="1">Uncharacterized protein</fullName>
    </submittedName>
</protein>
<evidence type="ECO:0000313" key="1">
    <source>
        <dbReference type="EMBL" id="PWI57739.1"/>
    </source>
</evidence>
<proteinExistence type="predicted"/>
<keyword evidence="2" id="KW-1185">Reference proteome</keyword>
<dbReference type="RefSeq" id="WP_109430485.1">
    <property type="nucleotide sequence ID" value="NZ_MPDK01000009.1"/>
</dbReference>
<dbReference type="AlphaFoldDB" id="A0A2U3D8Y5"/>
<gene>
    <name evidence="1" type="ORF">BM613_07065</name>
</gene>